<keyword evidence="7" id="KW-0472">Membrane</keyword>
<gene>
    <name evidence="10" type="ORF">BJG266_LOCUS45074</name>
    <name evidence="11" type="ORF">QVE165_LOCUS62050</name>
</gene>
<keyword evidence="8" id="KW-0375">Hydrogen ion transport</keyword>
<evidence type="ECO:0000256" key="9">
    <source>
        <dbReference type="SAM" id="Coils"/>
    </source>
</evidence>
<dbReference type="GO" id="GO:0051117">
    <property type="term" value="F:ATPase binding"/>
    <property type="evidence" value="ECO:0007669"/>
    <property type="project" value="TreeGrafter"/>
</dbReference>
<evidence type="ECO:0000256" key="1">
    <source>
        <dbReference type="ARBA" id="ARBA00004141"/>
    </source>
</evidence>
<keyword evidence="6 8" id="KW-0406">Ion transport</keyword>
<dbReference type="Pfam" id="PF01496">
    <property type="entry name" value="V_ATPase_I"/>
    <property type="match status" value="1"/>
</dbReference>
<dbReference type="Proteomes" id="UP000663877">
    <property type="component" value="Unassembled WGS sequence"/>
</dbReference>
<keyword evidence="4" id="KW-0812">Transmembrane</keyword>
<dbReference type="GO" id="GO:0046961">
    <property type="term" value="F:proton-transporting ATPase activity, rotational mechanism"/>
    <property type="evidence" value="ECO:0007669"/>
    <property type="project" value="InterPro"/>
</dbReference>
<dbReference type="GO" id="GO:0016471">
    <property type="term" value="C:vacuolar proton-transporting V-type ATPase complex"/>
    <property type="evidence" value="ECO:0007669"/>
    <property type="project" value="TreeGrafter"/>
</dbReference>
<keyword evidence="5" id="KW-1133">Transmembrane helix</keyword>
<evidence type="ECO:0000313" key="12">
    <source>
        <dbReference type="Proteomes" id="UP000663832"/>
    </source>
</evidence>
<dbReference type="PANTHER" id="PTHR11629">
    <property type="entry name" value="VACUOLAR PROTON ATPASES"/>
    <property type="match status" value="1"/>
</dbReference>
<evidence type="ECO:0000256" key="8">
    <source>
        <dbReference type="RuleBase" id="RU361189"/>
    </source>
</evidence>
<dbReference type="GO" id="GO:0005886">
    <property type="term" value="C:plasma membrane"/>
    <property type="evidence" value="ECO:0007669"/>
    <property type="project" value="TreeGrafter"/>
</dbReference>
<accession>A0A816EUW6</accession>
<comment type="similarity">
    <text evidence="2 8">Belongs to the V-ATPase 116 kDa subunit family.</text>
</comment>
<evidence type="ECO:0000256" key="7">
    <source>
        <dbReference type="ARBA" id="ARBA00023136"/>
    </source>
</evidence>
<evidence type="ECO:0000313" key="10">
    <source>
        <dbReference type="EMBL" id="CAF1533491.1"/>
    </source>
</evidence>
<dbReference type="OrthoDB" id="10264220at2759"/>
<evidence type="ECO:0000256" key="4">
    <source>
        <dbReference type="ARBA" id="ARBA00022692"/>
    </source>
</evidence>
<comment type="caution">
    <text evidence="11">The sequence shown here is derived from an EMBL/GenBank/DDBJ whole genome shotgun (WGS) entry which is preliminary data.</text>
</comment>
<evidence type="ECO:0000313" key="11">
    <source>
        <dbReference type="EMBL" id="CAF1654562.1"/>
    </source>
</evidence>
<dbReference type="GO" id="GO:0007035">
    <property type="term" value="P:vacuolar acidification"/>
    <property type="evidence" value="ECO:0007669"/>
    <property type="project" value="TreeGrafter"/>
</dbReference>
<evidence type="ECO:0000256" key="3">
    <source>
        <dbReference type="ARBA" id="ARBA00022448"/>
    </source>
</evidence>
<evidence type="ECO:0000256" key="6">
    <source>
        <dbReference type="ARBA" id="ARBA00023065"/>
    </source>
</evidence>
<dbReference type="GO" id="GO:0033179">
    <property type="term" value="C:proton-transporting V-type ATPase, V0 domain"/>
    <property type="evidence" value="ECO:0007669"/>
    <property type="project" value="InterPro"/>
</dbReference>
<protein>
    <recommendedName>
        <fullName evidence="8">V-type proton ATPase subunit a</fullName>
    </recommendedName>
</protein>
<dbReference type="PANTHER" id="PTHR11629:SF63">
    <property type="entry name" value="V-TYPE PROTON ATPASE SUBUNIT A"/>
    <property type="match status" value="1"/>
</dbReference>
<evidence type="ECO:0000256" key="2">
    <source>
        <dbReference type="ARBA" id="ARBA00009904"/>
    </source>
</evidence>
<keyword evidence="3 8" id="KW-0813">Transport</keyword>
<dbReference type="EMBL" id="CAJNOM010004311">
    <property type="protein sequence ID" value="CAF1654562.1"/>
    <property type="molecule type" value="Genomic_DNA"/>
</dbReference>
<keyword evidence="12" id="KW-1185">Reference proteome</keyword>
<reference evidence="11" key="1">
    <citation type="submission" date="2021-02" db="EMBL/GenBank/DDBJ databases">
        <authorList>
            <person name="Nowell W R."/>
        </authorList>
    </citation>
    <scope>NUCLEOTIDE SEQUENCE</scope>
</reference>
<keyword evidence="9" id="KW-0175">Coiled coil</keyword>
<dbReference type="Proteomes" id="UP000663832">
    <property type="component" value="Unassembled WGS sequence"/>
</dbReference>
<organism evidence="11 12">
    <name type="scientific">Adineta steineri</name>
    <dbReference type="NCBI Taxonomy" id="433720"/>
    <lineage>
        <taxon>Eukaryota</taxon>
        <taxon>Metazoa</taxon>
        <taxon>Spiralia</taxon>
        <taxon>Gnathifera</taxon>
        <taxon>Rotifera</taxon>
        <taxon>Eurotatoria</taxon>
        <taxon>Bdelloidea</taxon>
        <taxon>Adinetida</taxon>
        <taxon>Adinetidae</taxon>
        <taxon>Adineta</taxon>
    </lineage>
</organism>
<feature type="coiled-coil region" evidence="9">
    <location>
        <begin position="33"/>
        <end position="117"/>
    </location>
</feature>
<comment type="subcellular location">
    <subcellularLocation>
        <location evidence="1">Membrane</location>
        <topology evidence="1">Multi-pass membrane protein</topology>
    </subcellularLocation>
</comment>
<comment type="function">
    <text evidence="8">Essential component of the vacuolar proton pump (V-ATPase), a multimeric enzyme that catalyzes the translocation of protons across the membranes. Required for assembly and activity of the V-ATPase.</text>
</comment>
<name>A0A816EUW6_9BILA</name>
<dbReference type="AlphaFoldDB" id="A0A816EUW6"/>
<dbReference type="EMBL" id="CAJNOI010003943">
    <property type="protein sequence ID" value="CAF1533491.1"/>
    <property type="molecule type" value="Genomic_DNA"/>
</dbReference>
<dbReference type="InterPro" id="IPR002490">
    <property type="entry name" value="V-ATPase_116kDa_su"/>
</dbReference>
<proteinExistence type="inferred from homology"/>
<feature type="non-terminal residue" evidence="11">
    <location>
        <position position="1"/>
    </location>
</feature>
<sequence>FIQLYLQSDAAYSCISELGELGICQFRDLNPNVNAFQRKFVNELRRCEEMERKIRFLESEVKKERISIDESTENLDAPKPREMVVLEAMIDKLDHDLKQINTNADALRKNFNELTELKYSLIMTEEFFQQVKEENQMELSKRKVFEKRFVSGVISSERMTKISQLIEDSITSEKVLKVVFVVFFQGEQLKTRHSQLCDRLICQMDLRRNRVCYNF</sequence>
<evidence type="ECO:0000256" key="5">
    <source>
        <dbReference type="ARBA" id="ARBA00022989"/>
    </source>
</evidence>